<keyword evidence="5" id="KW-1185">Reference proteome</keyword>
<dbReference type="PANTHER" id="PTHR11820:SF7">
    <property type="entry name" value="ACYLPYRUVASE FAHD1, MITOCHONDRIAL"/>
    <property type="match status" value="1"/>
</dbReference>
<protein>
    <recommendedName>
        <fullName evidence="3">Fumarylacetoacetase-like C-terminal domain-containing protein</fullName>
    </recommendedName>
</protein>
<dbReference type="SUPFAM" id="SSF56529">
    <property type="entry name" value="FAH"/>
    <property type="match status" value="1"/>
</dbReference>
<accession>A0A8K0JK23</accession>
<comment type="caution">
    <text evidence="4">The sequence shown here is derived from an EMBL/GenBank/DDBJ whole genome shotgun (WGS) entry which is preliminary data.</text>
</comment>
<dbReference type="InterPro" id="IPR011234">
    <property type="entry name" value="Fumarylacetoacetase-like_C"/>
</dbReference>
<dbReference type="OrthoDB" id="411064at2759"/>
<name>A0A8K0JK23_9TREE</name>
<feature type="domain" description="Fumarylacetoacetase-like C-terminal" evidence="3">
    <location>
        <begin position="82"/>
        <end position="292"/>
    </location>
</feature>
<evidence type="ECO:0000313" key="5">
    <source>
        <dbReference type="Proteomes" id="UP000812966"/>
    </source>
</evidence>
<dbReference type="Pfam" id="PF01557">
    <property type="entry name" value="FAA_hydrolase"/>
    <property type="match status" value="1"/>
</dbReference>
<dbReference type="FunFam" id="3.90.850.10:FF:000002">
    <property type="entry name" value="2-hydroxyhepta-2,4-diene-1,7-dioate isomerase"/>
    <property type="match status" value="1"/>
</dbReference>
<dbReference type="AlphaFoldDB" id="A0A8K0JK23"/>
<evidence type="ECO:0000256" key="1">
    <source>
        <dbReference type="ARBA" id="ARBA00010211"/>
    </source>
</evidence>
<reference evidence="4" key="1">
    <citation type="submission" date="2020-04" db="EMBL/GenBank/DDBJ databases">
        <title>Analysis of mating type loci in Filobasidium floriforme.</title>
        <authorList>
            <person name="Nowrousian M."/>
        </authorList>
    </citation>
    <scope>NUCLEOTIDE SEQUENCE</scope>
    <source>
        <strain evidence="4">CBS 6242</strain>
    </source>
</reference>
<sequence>MSIRKMSSFSRLIRFIPQAGKRPLIGQPSDPNLDVGLASYESKPIEVNVYSGDSILNAGEPTGEKATVEKLLSPLQAGEVGTIRCIGLNYIKHAKEVNMPIPEVPTVFMKPSTSLGGPWPEETILPKSFLKDNAADYEAELAVVIGKQCKNVSEADALDYLLGFTAANDVSSRIQQFAQSQWSYSKSFDRACPIGPAFVHASQIEDIGKMTIQSSLNGQTVQQSGLDDLIFSVRKIISFLSQGTTLMPGTIILTGTPAGVGWTSEPRRVLKAGDEFRVRVSHGVGTLINKIVEEE</sequence>
<dbReference type="Proteomes" id="UP000812966">
    <property type="component" value="Unassembled WGS sequence"/>
</dbReference>
<proteinExistence type="inferred from homology"/>
<dbReference type="EMBL" id="JABELV010000083">
    <property type="protein sequence ID" value="KAG7531756.1"/>
    <property type="molecule type" value="Genomic_DNA"/>
</dbReference>
<evidence type="ECO:0000256" key="2">
    <source>
        <dbReference type="ARBA" id="ARBA00022723"/>
    </source>
</evidence>
<organism evidence="4 5">
    <name type="scientific">Filobasidium floriforme</name>
    <dbReference type="NCBI Taxonomy" id="5210"/>
    <lineage>
        <taxon>Eukaryota</taxon>
        <taxon>Fungi</taxon>
        <taxon>Dikarya</taxon>
        <taxon>Basidiomycota</taxon>
        <taxon>Agaricomycotina</taxon>
        <taxon>Tremellomycetes</taxon>
        <taxon>Filobasidiales</taxon>
        <taxon>Filobasidiaceae</taxon>
        <taxon>Filobasidium</taxon>
    </lineage>
</organism>
<dbReference type="PANTHER" id="PTHR11820">
    <property type="entry name" value="ACYLPYRUVASE"/>
    <property type="match status" value="1"/>
</dbReference>
<dbReference type="GO" id="GO:0018773">
    <property type="term" value="F:acetylpyruvate hydrolase activity"/>
    <property type="evidence" value="ECO:0007669"/>
    <property type="project" value="TreeGrafter"/>
</dbReference>
<dbReference type="GO" id="GO:0050163">
    <property type="term" value="F:oxaloacetate tautomerase activity"/>
    <property type="evidence" value="ECO:0007669"/>
    <property type="project" value="UniProtKB-ARBA"/>
</dbReference>
<evidence type="ECO:0000313" key="4">
    <source>
        <dbReference type="EMBL" id="KAG7531756.1"/>
    </source>
</evidence>
<gene>
    <name evidence="4" type="ORF">FFLO_04125</name>
</gene>
<dbReference type="GO" id="GO:0006107">
    <property type="term" value="P:oxaloacetate metabolic process"/>
    <property type="evidence" value="ECO:0007669"/>
    <property type="project" value="UniProtKB-ARBA"/>
</dbReference>
<keyword evidence="2" id="KW-0479">Metal-binding</keyword>
<dbReference type="GO" id="GO:0046872">
    <property type="term" value="F:metal ion binding"/>
    <property type="evidence" value="ECO:0007669"/>
    <property type="project" value="UniProtKB-KW"/>
</dbReference>
<comment type="similarity">
    <text evidence="1">Belongs to the FAH family.</text>
</comment>
<evidence type="ECO:0000259" key="3">
    <source>
        <dbReference type="Pfam" id="PF01557"/>
    </source>
</evidence>
<dbReference type="Gene3D" id="3.90.850.10">
    <property type="entry name" value="Fumarylacetoacetase-like, C-terminal domain"/>
    <property type="match status" value="1"/>
</dbReference>
<dbReference type="InterPro" id="IPR036663">
    <property type="entry name" value="Fumarylacetoacetase_C_sf"/>
</dbReference>